<dbReference type="EMBL" id="PIUM01000028">
    <property type="protein sequence ID" value="PKU22675.1"/>
    <property type="molecule type" value="Genomic_DNA"/>
</dbReference>
<evidence type="ECO:0000313" key="4">
    <source>
        <dbReference type="Proteomes" id="UP000233293"/>
    </source>
</evidence>
<keyword evidence="1" id="KW-0732">Signal</keyword>
<feature type="domain" description="YtkA-like" evidence="2">
    <location>
        <begin position="28"/>
        <end position="114"/>
    </location>
</feature>
<feature type="chain" id="PRO_5014678302" evidence="1">
    <location>
        <begin position="29"/>
        <end position="135"/>
    </location>
</feature>
<keyword evidence="4" id="KW-1185">Reference proteome</keyword>
<evidence type="ECO:0000259" key="2">
    <source>
        <dbReference type="Pfam" id="PF13115"/>
    </source>
</evidence>
<dbReference type="AlphaFoldDB" id="A0A2N3PQI7"/>
<evidence type="ECO:0000313" key="3">
    <source>
        <dbReference type="EMBL" id="PKU22675.1"/>
    </source>
</evidence>
<dbReference type="Pfam" id="PF13115">
    <property type="entry name" value="YtkA"/>
    <property type="match status" value="1"/>
</dbReference>
<evidence type="ECO:0000256" key="1">
    <source>
        <dbReference type="SAM" id="SignalP"/>
    </source>
</evidence>
<proteinExistence type="predicted"/>
<feature type="signal peptide" evidence="1">
    <location>
        <begin position="1"/>
        <end position="28"/>
    </location>
</feature>
<protein>
    <submittedName>
        <fullName evidence="3">Heavy metal RND transporter</fullName>
    </submittedName>
</protein>
<comment type="caution">
    <text evidence="3">The sequence shown here is derived from an EMBL/GenBank/DDBJ whole genome shotgun (WGS) entry which is preliminary data.</text>
</comment>
<organism evidence="3 4">
    <name type="scientific">Telmatospirillum siberiense</name>
    <dbReference type="NCBI Taxonomy" id="382514"/>
    <lineage>
        <taxon>Bacteria</taxon>
        <taxon>Pseudomonadati</taxon>
        <taxon>Pseudomonadota</taxon>
        <taxon>Alphaproteobacteria</taxon>
        <taxon>Rhodospirillales</taxon>
        <taxon>Rhodospirillaceae</taxon>
        <taxon>Telmatospirillum</taxon>
    </lineage>
</organism>
<sequence length="135" mass="14436">MRYPFQRRFATLLAICTLTIMAAGSAHADPKDYRFEAVQAHVKAAGDTVVALRLIHIPDNKPVTDAVIFGSKMEMPMAGMAPMATKVAALKSTTPGEYRFQTDLSDGGSWTLTVSAKVQGETGTVSGSVPFIAMK</sequence>
<name>A0A2N3PQI7_9PROT</name>
<dbReference type="OrthoDB" id="7644867at2"/>
<reference evidence="4" key="1">
    <citation type="submission" date="2017-12" db="EMBL/GenBank/DDBJ databases">
        <title>Draft genome sequence of Telmatospirillum siberiense 26-4b1T, an acidotolerant peatland alphaproteobacterium potentially involved in sulfur cycling.</title>
        <authorList>
            <person name="Hausmann B."/>
            <person name="Pjevac P."/>
            <person name="Schreck K."/>
            <person name="Herbold C.W."/>
            <person name="Daims H."/>
            <person name="Wagner M."/>
            <person name="Pester M."/>
            <person name="Loy A."/>
        </authorList>
    </citation>
    <scope>NUCLEOTIDE SEQUENCE [LARGE SCALE GENOMIC DNA]</scope>
    <source>
        <strain evidence="4">26-4b1</strain>
    </source>
</reference>
<dbReference type="RefSeq" id="WP_101252469.1">
    <property type="nucleotide sequence ID" value="NZ_PIUM01000028.1"/>
</dbReference>
<gene>
    <name evidence="3" type="ORF">CWS72_20295</name>
</gene>
<dbReference type="Proteomes" id="UP000233293">
    <property type="component" value="Unassembled WGS sequence"/>
</dbReference>
<accession>A0A2N3PQI7</accession>
<dbReference type="InterPro" id="IPR032693">
    <property type="entry name" value="YtkA-like_dom"/>
</dbReference>